<proteinExistence type="predicted"/>
<gene>
    <name evidence="3" type="ORF">GCM10011415_13910</name>
</gene>
<evidence type="ECO:0000313" key="3">
    <source>
        <dbReference type="EMBL" id="GGG68009.1"/>
    </source>
</evidence>
<reference evidence="3" key="1">
    <citation type="journal article" date="2014" name="Int. J. Syst. Evol. Microbiol.">
        <title>Complete genome sequence of Corynebacterium casei LMG S-19264T (=DSM 44701T), isolated from a smear-ripened cheese.</title>
        <authorList>
            <consortium name="US DOE Joint Genome Institute (JGI-PGF)"/>
            <person name="Walter F."/>
            <person name="Albersmeier A."/>
            <person name="Kalinowski J."/>
            <person name="Ruckert C."/>
        </authorList>
    </citation>
    <scope>NUCLEOTIDE SEQUENCE</scope>
    <source>
        <strain evidence="3">CGMCC 1.15762</strain>
    </source>
</reference>
<evidence type="ECO:0000259" key="2">
    <source>
        <dbReference type="PROSITE" id="PS51340"/>
    </source>
</evidence>
<dbReference type="InterPro" id="IPR011037">
    <property type="entry name" value="Pyrv_Knase-like_insert_dom_sf"/>
</dbReference>
<reference evidence="3" key="2">
    <citation type="submission" date="2020-09" db="EMBL/GenBank/DDBJ databases">
        <authorList>
            <person name="Sun Q."/>
            <person name="Zhou Y."/>
        </authorList>
    </citation>
    <scope>NUCLEOTIDE SEQUENCE</scope>
    <source>
        <strain evidence="3">CGMCC 1.15762</strain>
    </source>
</reference>
<dbReference type="InterPro" id="IPR052716">
    <property type="entry name" value="MOSC_domain"/>
</dbReference>
<feature type="region of interest" description="Disordered" evidence="1">
    <location>
        <begin position="38"/>
        <end position="63"/>
    </location>
</feature>
<dbReference type="PANTHER" id="PTHR36930">
    <property type="entry name" value="METAL-SULFUR CLUSTER BIOSYNTHESIS PROTEINS YUAD-RELATED"/>
    <property type="match status" value="1"/>
</dbReference>
<dbReference type="Gene3D" id="2.40.33.20">
    <property type="entry name" value="PK beta-barrel domain-like"/>
    <property type="match status" value="1"/>
</dbReference>
<evidence type="ECO:0000256" key="1">
    <source>
        <dbReference type="SAM" id="MobiDB-lite"/>
    </source>
</evidence>
<dbReference type="InterPro" id="IPR005302">
    <property type="entry name" value="MoCF_Sase_C"/>
</dbReference>
<evidence type="ECO:0000313" key="4">
    <source>
        <dbReference type="Proteomes" id="UP000617145"/>
    </source>
</evidence>
<protein>
    <submittedName>
        <fullName evidence="3">Molybdenum cofactor sulfurase</fullName>
    </submittedName>
</protein>
<dbReference type="PANTHER" id="PTHR36930:SF1">
    <property type="entry name" value="MOSC DOMAIN-CONTAINING PROTEIN"/>
    <property type="match status" value="1"/>
</dbReference>
<feature type="domain" description="MOSC" evidence="2">
    <location>
        <begin position="40"/>
        <end position="183"/>
    </location>
</feature>
<dbReference type="Proteomes" id="UP000617145">
    <property type="component" value="Unassembled WGS sequence"/>
</dbReference>
<dbReference type="EMBL" id="BMJV01000002">
    <property type="protein sequence ID" value="GGG68009.1"/>
    <property type="molecule type" value="Genomic_DNA"/>
</dbReference>
<dbReference type="GO" id="GO:0030170">
    <property type="term" value="F:pyridoxal phosphate binding"/>
    <property type="evidence" value="ECO:0007669"/>
    <property type="project" value="InterPro"/>
</dbReference>
<keyword evidence="4" id="KW-1185">Reference proteome</keyword>
<organism evidence="3 4">
    <name type="scientific">Salipiger pallidus</name>
    <dbReference type="NCBI Taxonomy" id="1775170"/>
    <lineage>
        <taxon>Bacteria</taxon>
        <taxon>Pseudomonadati</taxon>
        <taxon>Pseudomonadota</taxon>
        <taxon>Alphaproteobacteria</taxon>
        <taxon>Rhodobacterales</taxon>
        <taxon>Roseobacteraceae</taxon>
        <taxon>Salipiger</taxon>
    </lineage>
</organism>
<sequence>MPALKPTPFKATVRWLGQVPPEGKGIRSTSVQGLEIGFEGPVGERHSGLNRPSCSRVTGQHPKGTEIRNTRQLSLASAEEMAEVAATMGLTEIEPEWLGATVIVEGIGDFSHLPPSSRLQGPDGLTLIVDMENRPCHLVSREIEQEHEGIGGQFRRAAAGKRGITASVERPGRLSVGDELVLHIPDQPVWAHLDAARKG</sequence>
<comment type="caution">
    <text evidence="3">The sequence shown here is derived from an EMBL/GenBank/DDBJ whole genome shotgun (WGS) entry which is preliminary data.</text>
</comment>
<dbReference type="Pfam" id="PF03473">
    <property type="entry name" value="MOSC"/>
    <property type="match status" value="1"/>
</dbReference>
<dbReference type="GO" id="GO:0003824">
    <property type="term" value="F:catalytic activity"/>
    <property type="evidence" value="ECO:0007669"/>
    <property type="project" value="InterPro"/>
</dbReference>
<name>A0A8J2ZI78_9RHOB</name>
<dbReference type="SUPFAM" id="SSF50800">
    <property type="entry name" value="PK beta-barrel domain-like"/>
    <property type="match status" value="1"/>
</dbReference>
<dbReference type="GO" id="GO:0030151">
    <property type="term" value="F:molybdenum ion binding"/>
    <property type="evidence" value="ECO:0007669"/>
    <property type="project" value="InterPro"/>
</dbReference>
<dbReference type="AlphaFoldDB" id="A0A8J2ZI78"/>
<accession>A0A8J2ZI78</accession>
<dbReference type="PROSITE" id="PS51340">
    <property type="entry name" value="MOSC"/>
    <property type="match status" value="1"/>
</dbReference>
<dbReference type="RefSeq" id="WP_188789500.1">
    <property type="nucleotide sequence ID" value="NZ_BMJV01000002.1"/>
</dbReference>